<evidence type="ECO:0000313" key="2">
    <source>
        <dbReference type="Proteomes" id="UP001529510"/>
    </source>
</evidence>
<keyword evidence="2" id="KW-1185">Reference proteome</keyword>
<organism evidence="1 2">
    <name type="scientific">Cirrhinus mrigala</name>
    <name type="common">Mrigala</name>
    <dbReference type="NCBI Taxonomy" id="683832"/>
    <lineage>
        <taxon>Eukaryota</taxon>
        <taxon>Metazoa</taxon>
        <taxon>Chordata</taxon>
        <taxon>Craniata</taxon>
        <taxon>Vertebrata</taxon>
        <taxon>Euteleostomi</taxon>
        <taxon>Actinopterygii</taxon>
        <taxon>Neopterygii</taxon>
        <taxon>Teleostei</taxon>
        <taxon>Ostariophysi</taxon>
        <taxon>Cypriniformes</taxon>
        <taxon>Cyprinidae</taxon>
        <taxon>Labeoninae</taxon>
        <taxon>Labeonini</taxon>
        <taxon>Cirrhinus</taxon>
    </lineage>
</organism>
<protein>
    <submittedName>
        <fullName evidence="1">Uncharacterized protein</fullName>
    </submittedName>
</protein>
<dbReference type="InterPro" id="IPR038050">
    <property type="entry name" value="Neuro_actylchol_rec"/>
</dbReference>
<gene>
    <name evidence="1" type="ORF">M9458_039495</name>
</gene>
<dbReference type="Proteomes" id="UP001529510">
    <property type="component" value="Unassembled WGS sequence"/>
</dbReference>
<reference evidence="1 2" key="1">
    <citation type="submission" date="2024-05" db="EMBL/GenBank/DDBJ databases">
        <title>Genome sequencing and assembly of Indian major carp, Cirrhinus mrigala (Hamilton, 1822).</title>
        <authorList>
            <person name="Mohindra V."/>
            <person name="Chowdhury L.M."/>
            <person name="Lal K."/>
            <person name="Jena J.K."/>
        </authorList>
    </citation>
    <scope>NUCLEOTIDE SEQUENCE [LARGE SCALE GENOMIC DNA]</scope>
    <source>
        <strain evidence="1">CM1030</strain>
        <tissue evidence="1">Blood</tissue>
    </source>
</reference>
<dbReference type="SUPFAM" id="SSF90112">
    <property type="entry name" value="Neurotransmitter-gated ion-channel transmembrane pore"/>
    <property type="match status" value="1"/>
</dbReference>
<dbReference type="Gene3D" id="1.20.58.390">
    <property type="entry name" value="Neurotransmitter-gated ion-channel transmembrane domain"/>
    <property type="match status" value="1"/>
</dbReference>
<dbReference type="EMBL" id="JAMKFB020000020">
    <property type="protein sequence ID" value="KAL0163742.1"/>
    <property type="molecule type" value="Genomic_DNA"/>
</dbReference>
<dbReference type="InterPro" id="IPR036719">
    <property type="entry name" value="Neuro-gated_channel_TM_sf"/>
</dbReference>
<sequence>MQQLPCTCGMTHPGQMMMSNSYSDMDMMTTGNYGMSELNGDKQEQFLVHLVLDNEQGAQRPAVSSSSSLFIDTHAIDKYSRVIFPGAYTLFNIIYWSIYSQ</sequence>
<comment type="caution">
    <text evidence="1">The sequence shown here is derived from an EMBL/GenBank/DDBJ whole genome shotgun (WGS) entry which is preliminary data.</text>
</comment>
<dbReference type="AlphaFoldDB" id="A0ABD0NPF1"/>
<accession>A0ABD0NPF1</accession>
<name>A0ABD0NPF1_CIRMR</name>
<proteinExistence type="predicted"/>
<evidence type="ECO:0000313" key="1">
    <source>
        <dbReference type="EMBL" id="KAL0163742.1"/>
    </source>
</evidence>